<evidence type="ECO:0000256" key="2">
    <source>
        <dbReference type="ARBA" id="ARBA00022692"/>
    </source>
</evidence>
<accession>A0A3Q7PG36</accession>
<evidence type="ECO:0000256" key="5">
    <source>
        <dbReference type="SAM" id="MobiDB-lite"/>
    </source>
</evidence>
<proteinExistence type="predicted"/>
<dbReference type="CTD" id="440335"/>
<dbReference type="PANTHER" id="PTHR36982">
    <property type="entry name" value="CLCA DOMAIN-CONTAINING PROTEIN"/>
    <property type="match status" value="1"/>
</dbReference>
<organism evidence="7 8">
    <name type="scientific">Callorhinus ursinus</name>
    <name type="common">Northern fur seal</name>
    <dbReference type="NCBI Taxonomy" id="34884"/>
    <lineage>
        <taxon>Eukaryota</taxon>
        <taxon>Metazoa</taxon>
        <taxon>Chordata</taxon>
        <taxon>Craniata</taxon>
        <taxon>Vertebrata</taxon>
        <taxon>Euteleostomi</taxon>
        <taxon>Mammalia</taxon>
        <taxon>Eutheria</taxon>
        <taxon>Laurasiatheria</taxon>
        <taxon>Carnivora</taxon>
        <taxon>Caniformia</taxon>
        <taxon>Pinnipedia</taxon>
        <taxon>Otariidae</taxon>
        <taxon>Callorhinus</taxon>
    </lineage>
</organism>
<comment type="subcellular location">
    <subcellularLocation>
        <location evidence="1">Membrane</location>
        <topology evidence="1">Single-pass membrane protein</topology>
    </subcellularLocation>
</comment>
<sequence>MDLAEELETTAQEVLGKLRSGEPFQSNWDTAAFIIFLIFLGTVLLLMLLVCTHCCCHSSCSRRASRPQKVSPTGPRGWAGARGSLELPWGEEGVGPPVERGRQGTHE</sequence>
<evidence type="ECO:0000313" key="8">
    <source>
        <dbReference type="RefSeq" id="XP_025714826.1"/>
    </source>
</evidence>
<feature type="region of interest" description="Disordered" evidence="5">
    <location>
        <begin position="60"/>
        <end position="107"/>
    </location>
</feature>
<feature type="transmembrane region" description="Helical" evidence="6">
    <location>
        <begin position="31"/>
        <end position="56"/>
    </location>
</feature>
<gene>
    <name evidence="8" type="primary">SMIM22</name>
</gene>
<evidence type="ECO:0000256" key="3">
    <source>
        <dbReference type="ARBA" id="ARBA00022989"/>
    </source>
</evidence>
<dbReference type="InterPro" id="IPR031671">
    <property type="entry name" value="SMIM5/18/22"/>
</dbReference>
<evidence type="ECO:0000313" key="7">
    <source>
        <dbReference type="Proteomes" id="UP000286641"/>
    </source>
</evidence>
<evidence type="ECO:0000256" key="1">
    <source>
        <dbReference type="ARBA" id="ARBA00004167"/>
    </source>
</evidence>
<dbReference type="InParanoid" id="A0A3Q7PG36"/>
<protein>
    <submittedName>
        <fullName evidence="8">Small integral membrane protein 22 isoform X1</fullName>
    </submittedName>
</protein>
<evidence type="ECO:0000256" key="4">
    <source>
        <dbReference type="ARBA" id="ARBA00023136"/>
    </source>
</evidence>
<dbReference type="GO" id="GO:0042127">
    <property type="term" value="P:regulation of cell population proliferation"/>
    <property type="evidence" value="ECO:0007669"/>
    <property type="project" value="TreeGrafter"/>
</dbReference>
<dbReference type="GO" id="GO:0016020">
    <property type="term" value="C:membrane"/>
    <property type="evidence" value="ECO:0007669"/>
    <property type="project" value="UniProtKB-SubCell"/>
</dbReference>
<dbReference type="PANTHER" id="PTHR36982:SF3">
    <property type="entry name" value="SMALL INTEGRAL MEMBRANE PROTEIN 22"/>
    <property type="match status" value="1"/>
</dbReference>
<dbReference type="Proteomes" id="UP000286641">
    <property type="component" value="Unplaced"/>
</dbReference>
<keyword evidence="3 6" id="KW-1133">Transmembrane helix</keyword>
<reference evidence="8" key="2">
    <citation type="submission" date="2025-08" db="UniProtKB">
        <authorList>
            <consortium name="RefSeq"/>
        </authorList>
    </citation>
    <scope>IDENTIFICATION</scope>
    <source>
        <tissue evidence="8">Blood</tissue>
    </source>
</reference>
<keyword evidence="2 6" id="KW-0812">Transmembrane</keyword>
<dbReference type="RefSeq" id="XP_025714826.1">
    <property type="nucleotide sequence ID" value="XM_025859041.1"/>
</dbReference>
<keyword evidence="4 6" id="KW-0472">Membrane</keyword>
<dbReference type="InterPro" id="IPR053081">
    <property type="entry name" value="SIM_Modulators"/>
</dbReference>
<reference key="1">
    <citation type="submission" date="2019-01" db="UniProtKB">
        <authorList>
            <consortium name="RefSeq"/>
        </authorList>
    </citation>
    <scope>IDENTIFICATION</scope>
</reference>
<name>A0A3Q7PG36_CALUR</name>
<dbReference type="Pfam" id="PF15831">
    <property type="entry name" value="SMIM5_18_22"/>
    <property type="match status" value="1"/>
</dbReference>
<keyword evidence="7" id="KW-1185">Reference proteome</keyword>
<evidence type="ECO:0000256" key="6">
    <source>
        <dbReference type="SAM" id="Phobius"/>
    </source>
</evidence>
<dbReference type="AlphaFoldDB" id="A0A3Q7PG36"/>
<dbReference type="CDD" id="cd20255">
    <property type="entry name" value="CASIMO1_SMIM22"/>
    <property type="match status" value="1"/>
</dbReference>